<comment type="caution">
    <text evidence="3">The sequence shown here is derived from an EMBL/GenBank/DDBJ whole genome shotgun (WGS) entry which is preliminary data.</text>
</comment>
<evidence type="ECO:0000313" key="3">
    <source>
        <dbReference type="EMBL" id="KAL2725240.1"/>
    </source>
</evidence>
<feature type="compositionally biased region" description="Low complexity" evidence="2">
    <location>
        <begin position="500"/>
        <end position="518"/>
    </location>
</feature>
<organism evidence="3 4">
    <name type="scientific">Vespula squamosa</name>
    <name type="common">Southern yellow jacket</name>
    <name type="synonym">Wasp</name>
    <dbReference type="NCBI Taxonomy" id="30214"/>
    <lineage>
        <taxon>Eukaryota</taxon>
        <taxon>Metazoa</taxon>
        <taxon>Ecdysozoa</taxon>
        <taxon>Arthropoda</taxon>
        <taxon>Hexapoda</taxon>
        <taxon>Insecta</taxon>
        <taxon>Pterygota</taxon>
        <taxon>Neoptera</taxon>
        <taxon>Endopterygota</taxon>
        <taxon>Hymenoptera</taxon>
        <taxon>Apocrita</taxon>
        <taxon>Aculeata</taxon>
        <taxon>Vespoidea</taxon>
        <taxon>Vespidae</taxon>
        <taxon>Vespinae</taxon>
        <taxon>Vespula</taxon>
    </lineage>
</organism>
<gene>
    <name evidence="3" type="ORF">V1478_007913</name>
</gene>
<dbReference type="EMBL" id="JAUDFV010000138">
    <property type="protein sequence ID" value="KAL2725240.1"/>
    <property type="molecule type" value="Genomic_DNA"/>
</dbReference>
<feature type="region of interest" description="Disordered" evidence="2">
    <location>
        <begin position="1045"/>
        <end position="1090"/>
    </location>
</feature>
<evidence type="ECO:0000313" key="4">
    <source>
        <dbReference type="Proteomes" id="UP001607302"/>
    </source>
</evidence>
<name>A0ABD2AZV8_VESSQ</name>
<feature type="compositionally biased region" description="Low complexity" evidence="2">
    <location>
        <begin position="713"/>
        <end position="764"/>
    </location>
</feature>
<keyword evidence="4" id="KW-1185">Reference proteome</keyword>
<keyword evidence="3" id="KW-0418">Kinase</keyword>
<feature type="region of interest" description="Disordered" evidence="2">
    <location>
        <begin position="983"/>
        <end position="1022"/>
    </location>
</feature>
<accession>A0ABD2AZV8</accession>
<protein>
    <submittedName>
        <fullName evidence="3">Serine/threonine-protein kinase</fullName>
    </submittedName>
</protein>
<feature type="coiled-coil region" evidence="1">
    <location>
        <begin position="371"/>
        <end position="405"/>
    </location>
</feature>
<feature type="compositionally biased region" description="Polar residues" evidence="2">
    <location>
        <begin position="563"/>
        <end position="591"/>
    </location>
</feature>
<feature type="region of interest" description="Disordered" evidence="2">
    <location>
        <begin position="713"/>
        <end position="773"/>
    </location>
</feature>
<feature type="region of interest" description="Disordered" evidence="2">
    <location>
        <begin position="499"/>
        <end position="526"/>
    </location>
</feature>
<sequence>MDTTIDSLKENINSTDNNDKLDKLRKSYMMLKQKVCRSHELIKLYNDKLKECERMKIDLDLANKETKKMTTNYNGTLAKVIKLELQNTEYKKKIESLLNTIVMHETKIAGDQQHLQQLTCKLKELEDKHMDERLQIDMEKTLLQDKVKELERQMKTSNKTNNSVKKEKINKKQQGIEKGTYCCLENVIPRVDVAVNTIDVEINTRAEKNVMTDMTFRADKDNLYPLFCDKCEDLVSNPAEKICKTMTINPEIIQQLSSPTRSQPAVSVSIFSPEKDEDSQTNNKKRVNIQNSLEDINIHDNDSNLASVPLSSELSKKLSFSSQDPYMVREESLSNSTKHASFSSKFDELTDSVKTSRIMKESNNTSNSSSFNNLMHNFEKLKKKMKKLEKRVEKQSQQKKQLDTNYFPHSPYINYCSNEMLNHNFSLNMISTFLNGIQNIMSKNTHRRNKAQKRKYEPKVCKFSSKKIKLKRVQQNLLMRNNVWNVDSIKSCDERITRTDNSVSNDNSDNLSNSINNDGTSDNNSNVDKVKCYNNENKKNVNDTVLVPNSKVKKLKITNNKNEKNSVIVQRQTASDNVSNSMEETNSSSLDNGDCSIPAVISKKQSINDTSCIVEGFDLKSKNSKNKIRTSDKDSIMIINDLVPNNITASTFDANISINKSSVSDTKKQISIPLTKEFENTEYTVEEMPQIINNILPSIETSTFMNENKANDSTISTASNTSSTGSISATISDTSTTSTTSTTSSSTSSTTSTTSTSFNNTSPTGGNIIIKNRKRKLQISEKELNQSNLIEDSSTLEKNNKDICNIENNGTCIIKNTEMNTCEEVINNKSDVQITNPCLIPQKKQRIVHTTKINNQEESTLHNENLDANQEMIDKSVEKRKTNISDSTSTDEEKIDSIENQSNNINVQTKHSFTKRRNPRSNYAFATKRTRNGLMGRLKHLRSHSLVKVNNVELFNSNEPETVNNKSTNQSKYVLISTSNKNNGMEKNVMESPGELKTTSKDWTKNSLDDSFNSDEQIKSPDELVENVTPATSFTLKLTDVNKNTKDECSTSTTTSSQDSKSMQDKDISTDSNSDTTFERKTIESDDDTHSELCHKTITDEEDQIIKDVSFHSSLFALISPLKDDSIPDGMTEKFSKKEIKSIQDVAICPPIYPTQELNILRHSEHALTSEAEQMNNKSTKIKIDKNTISKEEFKLQSKFVDRNKQQVNRVSQEEEKILNSLACEENIEKRYSVAINVQKEGQSEMAMNEAKKDTSIDRINENGEIHVEIFTDAINTRMSNDDLDIQSHNVMVNDLETVSTNSGLDAKNINNGLINPITLLENHLKTNQHVRRLRNSKKVLKIIEPLCIRTDNFVSKQLYRIINDTDWSMSVHKDVVNKLSSICSVRIVAKGIVDFMLERKENNLDKSYTPPAPLMTITQQKIVTLLVDLEIKLPTVIKWVQAGIEYKIFRLNNAPMLHQIQNLIRLYIVLTRIQKDREKARMLCCDALYCLGLHAIPVIYTVLTCWPEIFPQFTENIDILPKYMAHFIMSLQANNFPQLYALKNLLSTYYKYKAGSFLTKNLVEESLKSLEARSNSNMGADNLKTAIILLAKKEGISWSYANIIQSRLLPNIINKKYLSMYEPFCLLGYLMRTFPVEDNDGIVKNVIEQLSDLIDSGRGSHDQQEGIVSALLSLSRHDIEKVICSVMKWIPSKSLRTTTIDQYYAFFRQRTKIHWRNYLKKLNKVYVRDIRL</sequence>
<dbReference type="GO" id="GO:0016301">
    <property type="term" value="F:kinase activity"/>
    <property type="evidence" value="ECO:0007669"/>
    <property type="project" value="UniProtKB-KW"/>
</dbReference>
<feature type="compositionally biased region" description="Basic and acidic residues" evidence="2">
    <location>
        <begin position="998"/>
        <end position="1008"/>
    </location>
</feature>
<dbReference type="Proteomes" id="UP001607302">
    <property type="component" value="Unassembled WGS sequence"/>
</dbReference>
<keyword evidence="1" id="KW-0175">Coiled coil</keyword>
<feature type="compositionally biased region" description="Basic and acidic residues" evidence="2">
    <location>
        <begin position="1077"/>
        <end position="1090"/>
    </location>
</feature>
<feature type="region of interest" description="Disordered" evidence="2">
    <location>
        <begin position="563"/>
        <end position="592"/>
    </location>
</feature>
<proteinExistence type="predicted"/>
<reference evidence="3 4" key="1">
    <citation type="journal article" date="2024" name="Ann. Entomol. Soc. Am.">
        <title>Genomic analyses of the southern and eastern yellowjacket wasps (Hymenoptera: Vespidae) reveal evolutionary signatures of social life.</title>
        <authorList>
            <person name="Catto M.A."/>
            <person name="Caine P.B."/>
            <person name="Orr S.E."/>
            <person name="Hunt B.G."/>
            <person name="Goodisman M.A.D."/>
        </authorList>
    </citation>
    <scope>NUCLEOTIDE SEQUENCE [LARGE SCALE GENOMIC DNA]</scope>
    <source>
        <strain evidence="3">233</strain>
        <tissue evidence="3">Head and thorax</tissue>
    </source>
</reference>
<evidence type="ECO:0000256" key="1">
    <source>
        <dbReference type="SAM" id="Coils"/>
    </source>
</evidence>
<evidence type="ECO:0000256" key="2">
    <source>
        <dbReference type="SAM" id="MobiDB-lite"/>
    </source>
</evidence>
<feature type="coiled-coil region" evidence="1">
    <location>
        <begin position="45"/>
        <end position="167"/>
    </location>
</feature>
<keyword evidence="3" id="KW-0808">Transferase</keyword>